<reference evidence="6" key="1">
    <citation type="journal article" date="2019" name="Int. J. Syst. Evol. Microbiol.">
        <title>The Global Catalogue of Microorganisms (GCM) 10K type strain sequencing project: providing services to taxonomists for standard genome sequencing and annotation.</title>
        <authorList>
            <consortium name="The Broad Institute Genomics Platform"/>
            <consortium name="The Broad Institute Genome Sequencing Center for Infectious Disease"/>
            <person name="Wu L."/>
            <person name="Ma J."/>
        </authorList>
    </citation>
    <scope>NUCLEOTIDE SEQUENCE [LARGE SCALE GENOMIC DNA]</scope>
    <source>
        <strain evidence="6">JCM 6833</strain>
    </source>
</reference>
<name>A0ABP6CBK9_9ACTN</name>
<dbReference type="PANTHER" id="PTHR44846">
    <property type="entry name" value="MANNOSYL-D-GLYCERATE TRANSPORT/METABOLISM SYSTEM REPRESSOR MNGR-RELATED"/>
    <property type="match status" value="1"/>
</dbReference>
<organism evidence="5 6">
    <name type="scientific">Actinomadura fulvescens</name>
    <dbReference type="NCBI Taxonomy" id="46160"/>
    <lineage>
        <taxon>Bacteria</taxon>
        <taxon>Bacillati</taxon>
        <taxon>Actinomycetota</taxon>
        <taxon>Actinomycetes</taxon>
        <taxon>Streptosporangiales</taxon>
        <taxon>Thermomonosporaceae</taxon>
        <taxon>Actinomadura</taxon>
    </lineage>
</organism>
<proteinExistence type="predicted"/>
<comment type="caution">
    <text evidence="5">The sequence shown here is derived from an EMBL/GenBank/DDBJ whole genome shotgun (WGS) entry which is preliminary data.</text>
</comment>
<evidence type="ECO:0000256" key="3">
    <source>
        <dbReference type="ARBA" id="ARBA00023163"/>
    </source>
</evidence>
<dbReference type="Proteomes" id="UP001501509">
    <property type="component" value="Unassembled WGS sequence"/>
</dbReference>
<evidence type="ECO:0000256" key="1">
    <source>
        <dbReference type="ARBA" id="ARBA00023015"/>
    </source>
</evidence>
<evidence type="ECO:0000259" key="4">
    <source>
        <dbReference type="PROSITE" id="PS50949"/>
    </source>
</evidence>
<dbReference type="InterPro" id="IPR036388">
    <property type="entry name" value="WH-like_DNA-bd_sf"/>
</dbReference>
<keyword evidence="2" id="KW-0238">DNA-binding</keyword>
<keyword evidence="6" id="KW-1185">Reference proteome</keyword>
<accession>A0ABP6CBK9</accession>
<sequence length="129" mass="14451">MGKSSSVDRRKIYVRIADELRRDIAAGRYPVGETLPSIAKLKERFDSAGATIERALAVLREEGLIQSRQGSPSLVLAMPDHSEVEDEGESAQEPSEEFTLLSAHLQEMRAQIRSLSQRLDKIEERSRDS</sequence>
<dbReference type="InterPro" id="IPR050679">
    <property type="entry name" value="Bact_HTH_transcr_reg"/>
</dbReference>
<dbReference type="CDD" id="cd07377">
    <property type="entry name" value="WHTH_GntR"/>
    <property type="match status" value="1"/>
</dbReference>
<dbReference type="InterPro" id="IPR036390">
    <property type="entry name" value="WH_DNA-bd_sf"/>
</dbReference>
<dbReference type="Gene3D" id="1.10.10.10">
    <property type="entry name" value="Winged helix-like DNA-binding domain superfamily/Winged helix DNA-binding domain"/>
    <property type="match status" value="1"/>
</dbReference>
<dbReference type="RefSeq" id="WP_344544140.1">
    <property type="nucleotide sequence ID" value="NZ_BAAATD010000006.1"/>
</dbReference>
<feature type="domain" description="HTH gntR-type" evidence="4">
    <location>
        <begin position="10"/>
        <end position="78"/>
    </location>
</feature>
<evidence type="ECO:0000313" key="5">
    <source>
        <dbReference type="EMBL" id="GAA2607632.1"/>
    </source>
</evidence>
<dbReference type="Pfam" id="PF00392">
    <property type="entry name" value="GntR"/>
    <property type="match status" value="1"/>
</dbReference>
<gene>
    <name evidence="5" type="ORF">GCM10010411_47320</name>
</gene>
<protein>
    <recommendedName>
        <fullName evidence="4">HTH gntR-type domain-containing protein</fullName>
    </recommendedName>
</protein>
<dbReference type="PROSITE" id="PS50949">
    <property type="entry name" value="HTH_GNTR"/>
    <property type="match status" value="1"/>
</dbReference>
<evidence type="ECO:0000313" key="6">
    <source>
        <dbReference type="Proteomes" id="UP001501509"/>
    </source>
</evidence>
<evidence type="ECO:0000256" key="2">
    <source>
        <dbReference type="ARBA" id="ARBA00023125"/>
    </source>
</evidence>
<dbReference type="SUPFAM" id="SSF46785">
    <property type="entry name" value="Winged helix' DNA-binding domain"/>
    <property type="match status" value="1"/>
</dbReference>
<keyword evidence="1" id="KW-0805">Transcription regulation</keyword>
<dbReference type="EMBL" id="BAAATD010000006">
    <property type="protein sequence ID" value="GAA2607632.1"/>
    <property type="molecule type" value="Genomic_DNA"/>
</dbReference>
<dbReference type="InterPro" id="IPR000524">
    <property type="entry name" value="Tscrpt_reg_HTH_GntR"/>
</dbReference>
<dbReference type="SMART" id="SM00345">
    <property type="entry name" value="HTH_GNTR"/>
    <property type="match status" value="1"/>
</dbReference>
<keyword evidence="3" id="KW-0804">Transcription</keyword>
<dbReference type="PANTHER" id="PTHR44846:SF17">
    <property type="entry name" value="GNTR-FAMILY TRANSCRIPTIONAL REGULATOR"/>
    <property type="match status" value="1"/>
</dbReference>